<gene>
    <name evidence="3" type="primary">rpoC_27</name>
    <name evidence="3" type="ORF">CM83_5076</name>
</gene>
<feature type="region of interest" description="Disordered" evidence="2">
    <location>
        <begin position="266"/>
        <end position="286"/>
    </location>
</feature>
<feature type="coiled-coil region" evidence="1">
    <location>
        <begin position="167"/>
        <end position="216"/>
    </location>
</feature>
<proteinExistence type="predicted"/>
<sequence length="355" mass="40940">MSVYTNEVLRPLSGQSTGIKTLLQRVGKSQGENVDPVLSKEDISFILRSLDVNPHSLLGAEILHRYFEGSQNLLDIFMGLLKDNLSTLSIRNRAVRDNDIVAAFNEGLNEELDKFQYWFSDLNDQFVDVSVKLKKMVSMKTSQVCNTDNNRRCLDGLKEDNALWQRLMTKEDNLRRQQEALLKMRDKERRKLVIYAKELEALHKEMNAKLKSIQSYEHFLKQQEKQIKGEAQQERNFILEKRGRGDYLSSGGNSENEDEAVKYSALNGKRSQHRSNVPNTREASTQKFGETVNPIKSRTNCENLGSCCRIMEENLELKSILREQHLRIESLTKRVAALSSQSIDWQSRQEKNRPS</sequence>
<dbReference type="GO" id="GO:0000428">
    <property type="term" value="C:DNA-directed RNA polymerase complex"/>
    <property type="evidence" value="ECO:0007669"/>
    <property type="project" value="UniProtKB-KW"/>
</dbReference>
<dbReference type="EMBL" id="GBHO01040046">
    <property type="protein sequence ID" value="JAG03558.1"/>
    <property type="molecule type" value="Transcribed_RNA"/>
</dbReference>
<evidence type="ECO:0000313" key="3">
    <source>
        <dbReference type="EMBL" id="JAG03558.1"/>
    </source>
</evidence>
<feature type="compositionally biased region" description="Polar residues" evidence="2">
    <location>
        <begin position="274"/>
        <end position="286"/>
    </location>
</feature>
<keyword evidence="3" id="KW-0240">DNA-directed RNA polymerase</keyword>
<protein>
    <submittedName>
        <fullName evidence="3">DNA-directed RNA polymerase subunit beta</fullName>
    </submittedName>
</protein>
<name>A0A0A9WAP1_LYGHE</name>
<reference evidence="3" key="2">
    <citation type="submission" date="2014-07" db="EMBL/GenBank/DDBJ databases">
        <authorList>
            <person name="Hull J."/>
        </authorList>
    </citation>
    <scope>NUCLEOTIDE SEQUENCE</scope>
</reference>
<reference evidence="4" key="3">
    <citation type="submission" date="2014-09" db="EMBL/GenBank/DDBJ databases">
        <authorList>
            <person name="Magalhaes I.L.F."/>
            <person name="Oliveira U."/>
            <person name="Santos F.R."/>
            <person name="Vidigal T.H.D.A."/>
            <person name="Brescovit A.D."/>
            <person name="Santos A.J."/>
        </authorList>
    </citation>
    <scope>NUCLEOTIDE SEQUENCE</scope>
</reference>
<keyword evidence="1" id="KW-0175">Coiled coil</keyword>
<evidence type="ECO:0000256" key="1">
    <source>
        <dbReference type="SAM" id="Coils"/>
    </source>
</evidence>
<evidence type="ECO:0000256" key="2">
    <source>
        <dbReference type="SAM" id="MobiDB-lite"/>
    </source>
</evidence>
<reference evidence="3" key="1">
    <citation type="journal article" date="2014" name="PLoS ONE">
        <title>Transcriptome-Based Identification of ABC Transporters in the Western Tarnished Plant Bug Lygus hesperus.</title>
        <authorList>
            <person name="Hull J.J."/>
            <person name="Chaney K."/>
            <person name="Geib S.M."/>
            <person name="Fabrick J.A."/>
            <person name="Brent C.S."/>
            <person name="Walsh D."/>
            <person name="Lavine L.C."/>
        </authorList>
    </citation>
    <scope>NUCLEOTIDE SEQUENCE</scope>
</reference>
<keyword evidence="3" id="KW-0804">Transcription</keyword>
<evidence type="ECO:0000313" key="4">
    <source>
        <dbReference type="EMBL" id="JAG52188.1"/>
    </source>
</evidence>
<organism evidence="3">
    <name type="scientific">Lygus hesperus</name>
    <name type="common">Western plant bug</name>
    <dbReference type="NCBI Taxonomy" id="30085"/>
    <lineage>
        <taxon>Eukaryota</taxon>
        <taxon>Metazoa</taxon>
        <taxon>Ecdysozoa</taxon>
        <taxon>Arthropoda</taxon>
        <taxon>Hexapoda</taxon>
        <taxon>Insecta</taxon>
        <taxon>Pterygota</taxon>
        <taxon>Neoptera</taxon>
        <taxon>Paraneoptera</taxon>
        <taxon>Hemiptera</taxon>
        <taxon>Heteroptera</taxon>
        <taxon>Panheteroptera</taxon>
        <taxon>Cimicomorpha</taxon>
        <taxon>Miridae</taxon>
        <taxon>Mirini</taxon>
        <taxon>Lygus</taxon>
    </lineage>
</organism>
<accession>A0A0A9WAP1</accession>
<dbReference type="EMBL" id="GBRD01013638">
    <property type="protein sequence ID" value="JAG52188.1"/>
    <property type="molecule type" value="Transcribed_RNA"/>
</dbReference>
<dbReference type="AlphaFoldDB" id="A0A0A9WAP1"/>